<proteinExistence type="predicted"/>
<dbReference type="PANTHER" id="PTHR33946">
    <property type="match status" value="1"/>
</dbReference>
<reference evidence="5" key="1">
    <citation type="submission" date="2023-04" db="EMBL/GenBank/DDBJ databases">
        <title>Phytophthora lilii NBRC 32176.</title>
        <authorList>
            <person name="Ichikawa N."/>
            <person name="Sato H."/>
            <person name="Tonouchi N."/>
        </authorList>
    </citation>
    <scope>NUCLEOTIDE SEQUENCE</scope>
    <source>
        <strain evidence="5">NBRC 32176</strain>
    </source>
</reference>
<dbReference type="PANTHER" id="PTHR33946:SF4">
    <property type="entry name" value="COAGULATION FACTOR XI"/>
    <property type="match status" value="1"/>
</dbReference>
<evidence type="ECO:0000256" key="2">
    <source>
        <dbReference type="ARBA" id="ARBA00023157"/>
    </source>
</evidence>
<evidence type="ECO:0000256" key="3">
    <source>
        <dbReference type="SAM" id="MobiDB-lite"/>
    </source>
</evidence>
<sequence length="453" mass="50315">MLRSSLQSGQDQIDKTDTKTGCGVAWYCSSAFNPPLEPLVLHATVDDHSARDAWIEKVFGSRERQADTETTNQGQCEPIDSEEHSYREELQKYIAESSANLSNDDSDDDSSDEEENEYVDPPVEVPSSYRTQDLQGGVPVGGEYVLFTYWAYKRQLRRMKHLTPIPERNTDEYELPSSNEDHQTKGVYSGKIVELSAVATSILQLGNSFALQSTSMLSPTFIIELVSSVAVTGSTNAADPSCGHQYTNLNTEGDLLGTVLYPAAPNKCEVYTNVDLYVNDIKRIQGIKLGECCDECDKTMGCVGYTYVNDDPRGTQRYLKDSVDGWTKKIGVHSGTMPYLPAWSKCGDYTGFRPCVLGFYCQPWDWRNYQCIQRLRCYVETNIDFYGNDIKRVTGVGPGECCEECGKTEGCDSYTYINNDPTGTQCYLKNSNAGCVKKIGANSGLVTPVMRGT</sequence>
<organism evidence="5 6">
    <name type="scientific">Phytophthora lilii</name>
    <dbReference type="NCBI Taxonomy" id="2077276"/>
    <lineage>
        <taxon>Eukaryota</taxon>
        <taxon>Sar</taxon>
        <taxon>Stramenopiles</taxon>
        <taxon>Oomycota</taxon>
        <taxon>Peronosporomycetes</taxon>
        <taxon>Peronosporales</taxon>
        <taxon>Peronosporaceae</taxon>
        <taxon>Phytophthora</taxon>
    </lineage>
</organism>
<protein>
    <submittedName>
        <fullName evidence="5">Unnamed protein product</fullName>
    </submittedName>
</protein>
<dbReference type="EMBL" id="BSXW01000554">
    <property type="protein sequence ID" value="GMF25454.1"/>
    <property type="molecule type" value="Genomic_DNA"/>
</dbReference>
<feature type="compositionally biased region" description="Basic and acidic residues" evidence="3">
    <location>
        <begin position="81"/>
        <end position="91"/>
    </location>
</feature>
<feature type="region of interest" description="Disordered" evidence="3">
    <location>
        <begin position="61"/>
        <end position="134"/>
    </location>
</feature>
<dbReference type="GO" id="GO:0005576">
    <property type="term" value="C:extracellular region"/>
    <property type="evidence" value="ECO:0007669"/>
    <property type="project" value="InterPro"/>
</dbReference>
<evidence type="ECO:0000256" key="1">
    <source>
        <dbReference type="ARBA" id="ARBA00022737"/>
    </source>
</evidence>
<dbReference type="PROSITE" id="PS50948">
    <property type="entry name" value="PAN"/>
    <property type="match status" value="1"/>
</dbReference>
<dbReference type="SMART" id="SM00223">
    <property type="entry name" value="APPLE"/>
    <property type="match status" value="2"/>
</dbReference>
<keyword evidence="2" id="KW-1015">Disulfide bond</keyword>
<accession>A0A9W6U4Z3</accession>
<dbReference type="Pfam" id="PF14295">
    <property type="entry name" value="PAN_4"/>
    <property type="match status" value="2"/>
</dbReference>
<dbReference type="OrthoDB" id="148079at2759"/>
<dbReference type="AlphaFoldDB" id="A0A9W6U4Z3"/>
<comment type="caution">
    <text evidence="5">The sequence shown here is derived from an EMBL/GenBank/DDBJ whole genome shotgun (WGS) entry which is preliminary data.</text>
</comment>
<dbReference type="CDD" id="cd01100">
    <property type="entry name" value="APPLE_Factor_XI_like"/>
    <property type="match status" value="1"/>
</dbReference>
<evidence type="ECO:0000259" key="4">
    <source>
        <dbReference type="PROSITE" id="PS50948"/>
    </source>
</evidence>
<feature type="domain" description="Apple" evidence="4">
    <location>
        <begin position="371"/>
        <end position="452"/>
    </location>
</feature>
<keyword evidence="1" id="KW-0677">Repeat</keyword>
<name>A0A9W6U4Z3_9STRA</name>
<dbReference type="Proteomes" id="UP001165083">
    <property type="component" value="Unassembled WGS sequence"/>
</dbReference>
<keyword evidence="6" id="KW-1185">Reference proteome</keyword>
<dbReference type="GO" id="GO:0006508">
    <property type="term" value="P:proteolysis"/>
    <property type="evidence" value="ECO:0007669"/>
    <property type="project" value="InterPro"/>
</dbReference>
<dbReference type="InterPro" id="IPR003609">
    <property type="entry name" value="Pan_app"/>
</dbReference>
<gene>
    <name evidence="5" type="ORF">Plil01_001051700</name>
</gene>
<dbReference type="Gene3D" id="3.50.4.10">
    <property type="entry name" value="Hepatocyte Growth Factor"/>
    <property type="match status" value="2"/>
</dbReference>
<evidence type="ECO:0000313" key="6">
    <source>
        <dbReference type="Proteomes" id="UP001165083"/>
    </source>
</evidence>
<dbReference type="InterPro" id="IPR000177">
    <property type="entry name" value="Apple"/>
</dbReference>
<evidence type="ECO:0000313" key="5">
    <source>
        <dbReference type="EMBL" id="GMF25454.1"/>
    </source>
</evidence>
<feature type="compositionally biased region" description="Acidic residues" evidence="3">
    <location>
        <begin position="104"/>
        <end position="118"/>
    </location>
</feature>